<dbReference type="InterPro" id="IPR000212">
    <property type="entry name" value="DNA_helicase_UvrD/REP"/>
</dbReference>
<dbReference type="EMBL" id="BAHD01000053">
    <property type="protein sequence ID" value="GAB96960.1"/>
    <property type="molecule type" value="Genomic_DNA"/>
</dbReference>
<dbReference type="GO" id="GO:0004527">
    <property type="term" value="F:exonuclease activity"/>
    <property type="evidence" value="ECO:0007669"/>
    <property type="project" value="UniProtKB-KW"/>
</dbReference>
<dbReference type="GO" id="GO:0043138">
    <property type="term" value="F:3'-5' DNA helicase activity"/>
    <property type="evidence" value="ECO:0007669"/>
    <property type="project" value="UniProtKB-EC"/>
</dbReference>
<dbReference type="CDD" id="cd17932">
    <property type="entry name" value="DEXQc_UvrD"/>
    <property type="match status" value="1"/>
</dbReference>
<evidence type="ECO:0000256" key="6">
    <source>
        <dbReference type="ARBA" id="ARBA00022806"/>
    </source>
</evidence>
<evidence type="ECO:0000256" key="4">
    <source>
        <dbReference type="ARBA" id="ARBA00022763"/>
    </source>
</evidence>
<dbReference type="GO" id="GO:0005524">
    <property type="term" value="F:ATP binding"/>
    <property type="evidence" value="ECO:0007669"/>
    <property type="project" value="UniProtKB-UniRule"/>
</dbReference>
<feature type="domain" description="UvrD-like helicase C-terminal" evidence="17">
    <location>
        <begin position="302"/>
        <end position="571"/>
    </location>
</feature>
<dbReference type="eggNOG" id="COG0210">
    <property type="taxonomic scope" value="Bacteria"/>
</dbReference>
<evidence type="ECO:0000256" key="14">
    <source>
        <dbReference type="ARBA" id="ARBA00048988"/>
    </source>
</evidence>
<keyword evidence="9" id="KW-0238">DNA-binding</keyword>
<dbReference type="GO" id="GO:0000725">
    <property type="term" value="P:recombinational repair"/>
    <property type="evidence" value="ECO:0007669"/>
    <property type="project" value="TreeGrafter"/>
</dbReference>
<dbReference type="Gene3D" id="1.10.486.10">
    <property type="entry name" value="PCRA, domain 4"/>
    <property type="match status" value="1"/>
</dbReference>
<dbReference type="STRING" id="1184609.KILIM_053_00110"/>
<keyword evidence="5 15" id="KW-0378">Hydrolase</keyword>
<evidence type="ECO:0000256" key="5">
    <source>
        <dbReference type="ARBA" id="ARBA00022801"/>
    </source>
</evidence>
<dbReference type="InterPro" id="IPR013986">
    <property type="entry name" value="DExx_box_DNA_helicase_dom_sf"/>
</dbReference>
<keyword evidence="6 15" id="KW-0347">Helicase</keyword>
<dbReference type="InterPro" id="IPR014017">
    <property type="entry name" value="DNA_helicase_UvrD-like_C"/>
</dbReference>
<keyword evidence="4" id="KW-0227">DNA damage</keyword>
<comment type="similarity">
    <text evidence="1">Belongs to the helicase family. UvrD subfamily.</text>
</comment>
<keyword evidence="10" id="KW-0234">DNA repair</keyword>
<dbReference type="SUPFAM" id="SSF52540">
    <property type="entry name" value="P-loop containing nucleoside triphosphate hydrolases"/>
    <property type="match status" value="1"/>
</dbReference>
<dbReference type="AlphaFoldDB" id="K6WCG4"/>
<comment type="catalytic activity">
    <reaction evidence="12">
        <text>Couples ATP hydrolysis with the unwinding of duplex DNA by translocating in the 3'-5' direction.</text>
        <dbReference type="EC" id="5.6.2.4"/>
    </reaction>
</comment>
<dbReference type="Pfam" id="PF13361">
    <property type="entry name" value="UvrD_C"/>
    <property type="match status" value="2"/>
</dbReference>
<sequence>MPTYTPSQSEAIACVEEPLQIIACAGSGKTQVISQRIADLLASGRAEPRNIVAFTFTERAAAELKDRIVHLVEEAGTSTVGLAEMFIGTMHGYCLDLLQRNVPETFKYNVLTDITARLLVDRNSRQSGLTTCEAVVNGTPKKLRRFVNSRLYLSALGIFREDDVDQNRVPSSFKMAFEAYTHLLRTKGYLDYTAMIQLAVEMLENLDPEDDDSMAQALHGYVRDGVKFLVVDEYQDVNPLQERLIRALTQFGANLCVVGDDDQTIYQWRGSEVSNIITFARRHASVRQVTLDDNFRSSRGVVELGRSIAETIPVGDRLAKRMVASGHQEWERGDLLALDFGTENDEVRWICDRIEGLRGVSFCDSPSATPRGLSWSDCAVLYRSVSADAGPLVDELRRRDIPFVIKGLNRLFDSPEVAAVVNIFDYMVETISAAGLRTAWETAELIPTSGSWDAAVAVLDTGRDFERGQRWGIYNIQRVYLDFLEALGIREDNLPGQRERRELAFYQLGKFSQVISDFEEIHFSSTPAEKYQAFAKWLQYQAPDYYADVDDDVGYATPDAVTISTVHQAKGMQWPAVFVPCLRRNRFPSKRQGGLNVFHVIPESAIPGADRYKGTRDDEARLFYVAITRAQKYLHITYSPGAGKFYGKRSEFFDHCTRHSLVSTRDPGLPAGGRLTPQPKVEAAQITLSFSELKYYFECPYQFKMRFLYGFNAPLHEALGYGKGLHDALSEVHKRAIHGDLVTVSSAKDLVDRHLHTPYAYPELRKQLERSAIDAVARYLTTHGDELALTLHSEQPIQVHLGDGVVVDGRVDLIRRLDTDEVSIVDFKSTDRAQQEEVTRDQLHIYAVGYQELKGERADLIEVLNLDPGAKSTREQVDDALLTSIRDRIQAAGTALRENDLPRHVSWCGACESCDFVALCRPRESNQRDGAERE</sequence>
<dbReference type="GO" id="GO:0003677">
    <property type="term" value="F:DNA binding"/>
    <property type="evidence" value="ECO:0007669"/>
    <property type="project" value="UniProtKB-KW"/>
</dbReference>
<feature type="binding site" evidence="15">
    <location>
        <begin position="23"/>
        <end position="30"/>
    </location>
    <ligand>
        <name>ATP</name>
        <dbReference type="ChEBI" id="CHEBI:30616"/>
    </ligand>
</feature>
<evidence type="ECO:0000313" key="18">
    <source>
        <dbReference type="EMBL" id="GAB96960.1"/>
    </source>
</evidence>
<evidence type="ECO:0000256" key="2">
    <source>
        <dbReference type="ARBA" id="ARBA00022722"/>
    </source>
</evidence>
<organism evidence="18 19">
    <name type="scientific">Kineosphaera limosa NBRC 100340</name>
    <dbReference type="NCBI Taxonomy" id="1184609"/>
    <lineage>
        <taxon>Bacteria</taxon>
        <taxon>Bacillati</taxon>
        <taxon>Actinomycetota</taxon>
        <taxon>Actinomycetes</taxon>
        <taxon>Micrococcales</taxon>
        <taxon>Dermatophilaceae</taxon>
        <taxon>Kineosphaera</taxon>
    </lineage>
</organism>
<evidence type="ECO:0000256" key="10">
    <source>
        <dbReference type="ARBA" id="ARBA00023204"/>
    </source>
</evidence>
<dbReference type="Gene3D" id="3.40.50.300">
    <property type="entry name" value="P-loop containing nucleotide triphosphate hydrolases"/>
    <property type="match status" value="3"/>
</dbReference>
<dbReference type="InterPro" id="IPR014016">
    <property type="entry name" value="UvrD-like_ATP-bd"/>
</dbReference>
<gene>
    <name evidence="18" type="ORF">KILIM_053_00110</name>
</gene>
<keyword evidence="11" id="KW-0413">Isomerase</keyword>
<dbReference type="Proteomes" id="UP000008366">
    <property type="component" value="Unassembled WGS sequence"/>
</dbReference>
<evidence type="ECO:0000256" key="9">
    <source>
        <dbReference type="ARBA" id="ARBA00023125"/>
    </source>
</evidence>
<evidence type="ECO:0000313" key="19">
    <source>
        <dbReference type="Proteomes" id="UP000008366"/>
    </source>
</evidence>
<dbReference type="eggNOG" id="COG2887">
    <property type="taxonomic scope" value="Bacteria"/>
</dbReference>
<accession>K6WCG4</accession>
<name>K6WCG4_9MICO</name>
<comment type="caution">
    <text evidence="18">The sequence shown here is derived from an EMBL/GenBank/DDBJ whole genome shotgun (WGS) entry which is preliminary data.</text>
</comment>
<evidence type="ECO:0000256" key="13">
    <source>
        <dbReference type="ARBA" id="ARBA00034808"/>
    </source>
</evidence>
<evidence type="ECO:0000256" key="3">
    <source>
        <dbReference type="ARBA" id="ARBA00022741"/>
    </source>
</evidence>
<dbReference type="PROSITE" id="PS51217">
    <property type="entry name" value="UVRD_HELICASE_CTER"/>
    <property type="match status" value="1"/>
</dbReference>
<dbReference type="RefSeq" id="WP_006593492.1">
    <property type="nucleotide sequence ID" value="NZ_BAHD01000053.1"/>
</dbReference>
<dbReference type="Gene3D" id="1.10.10.160">
    <property type="match status" value="1"/>
</dbReference>
<dbReference type="InterPro" id="IPR011604">
    <property type="entry name" value="PDDEXK-like_dom_sf"/>
</dbReference>
<dbReference type="Pfam" id="PF12705">
    <property type="entry name" value="PDDEXK_1"/>
    <property type="match status" value="1"/>
</dbReference>
<dbReference type="PANTHER" id="PTHR11070">
    <property type="entry name" value="UVRD / RECB / PCRA DNA HELICASE FAMILY MEMBER"/>
    <property type="match status" value="1"/>
</dbReference>
<keyword evidence="2" id="KW-0540">Nuclease</keyword>
<dbReference type="InterPro" id="IPR038726">
    <property type="entry name" value="PDDEXK_AddAB-type"/>
</dbReference>
<keyword evidence="3 15" id="KW-0547">Nucleotide-binding</keyword>
<feature type="domain" description="UvrD-like helicase ATP-binding" evidence="16">
    <location>
        <begin position="2"/>
        <end position="298"/>
    </location>
</feature>
<dbReference type="PROSITE" id="PS51198">
    <property type="entry name" value="UVRD_HELICASE_ATP_BIND"/>
    <property type="match status" value="1"/>
</dbReference>
<evidence type="ECO:0000256" key="11">
    <source>
        <dbReference type="ARBA" id="ARBA00023235"/>
    </source>
</evidence>
<protein>
    <recommendedName>
        <fullName evidence="13">DNA 3'-5' helicase</fullName>
        <ecNumber evidence="13">5.6.2.4</ecNumber>
    </recommendedName>
</protein>
<proteinExistence type="inferred from homology"/>
<dbReference type="InterPro" id="IPR027417">
    <property type="entry name" value="P-loop_NTPase"/>
</dbReference>
<keyword evidence="8 15" id="KW-0067">ATP-binding</keyword>
<dbReference type="PANTHER" id="PTHR11070:SF2">
    <property type="entry name" value="ATP-DEPENDENT DNA HELICASE SRS2"/>
    <property type="match status" value="1"/>
</dbReference>
<comment type="catalytic activity">
    <reaction evidence="14">
        <text>ATP + H2O = ADP + phosphate + H(+)</text>
        <dbReference type="Rhea" id="RHEA:13065"/>
        <dbReference type="ChEBI" id="CHEBI:15377"/>
        <dbReference type="ChEBI" id="CHEBI:15378"/>
        <dbReference type="ChEBI" id="CHEBI:30616"/>
        <dbReference type="ChEBI" id="CHEBI:43474"/>
        <dbReference type="ChEBI" id="CHEBI:456216"/>
        <dbReference type="EC" id="5.6.2.4"/>
    </reaction>
</comment>
<dbReference type="Gene3D" id="3.90.320.10">
    <property type="match status" value="1"/>
</dbReference>
<evidence type="ECO:0000259" key="17">
    <source>
        <dbReference type="PROSITE" id="PS51217"/>
    </source>
</evidence>
<evidence type="ECO:0000256" key="12">
    <source>
        <dbReference type="ARBA" id="ARBA00034617"/>
    </source>
</evidence>
<evidence type="ECO:0000256" key="15">
    <source>
        <dbReference type="PROSITE-ProRule" id="PRU00560"/>
    </source>
</evidence>
<dbReference type="Pfam" id="PF00580">
    <property type="entry name" value="UvrD-helicase"/>
    <property type="match status" value="1"/>
</dbReference>
<dbReference type="OrthoDB" id="9810135at2"/>
<dbReference type="EC" id="5.6.2.4" evidence="13"/>
<evidence type="ECO:0000256" key="1">
    <source>
        <dbReference type="ARBA" id="ARBA00009922"/>
    </source>
</evidence>
<evidence type="ECO:0000256" key="8">
    <source>
        <dbReference type="ARBA" id="ARBA00022840"/>
    </source>
</evidence>
<reference evidence="18 19" key="1">
    <citation type="submission" date="2012-08" db="EMBL/GenBank/DDBJ databases">
        <title>Whole genome shotgun sequence of Kineosphaera limosa NBRC 100340.</title>
        <authorList>
            <person name="Yoshida I."/>
            <person name="Isaki S."/>
            <person name="Hosoyama A."/>
            <person name="Tsuchikane K."/>
            <person name="Katsumata H."/>
            <person name="Ando Y."/>
            <person name="Ohji S."/>
            <person name="Hamada M."/>
            <person name="Tamura T."/>
            <person name="Yamazoe A."/>
            <person name="Yamazaki S."/>
            <person name="Fujita N."/>
        </authorList>
    </citation>
    <scope>NUCLEOTIDE SEQUENCE [LARGE SCALE GENOMIC DNA]</scope>
    <source>
        <strain evidence="18 19">NBRC 100340</strain>
    </source>
</reference>
<evidence type="ECO:0000256" key="7">
    <source>
        <dbReference type="ARBA" id="ARBA00022839"/>
    </source>
</evidence>
<keyword evidence="7" id="KW-0269">Exonuclease</keyword>
<evidence type="ECO:0000259" key="16">
    <source>
        <dbReference type="PROSITE" id="PS51198"/>
    </source>
</evidence>
<keyword evidence="19" id="KW-1185">Reference proteome</keyword>